<reference evidence="3" key="1">
    <citation type="submission" date="2018-09" db="EMBL/GenBank/DDBJ databases">
        <title>Complete genome sequence of thermophilic cyanobacteria strain Thermosynechococcus elongatus PKUAC-SCTE542.</title>
        <authorList>
            <person name="Liang Y."/>
            <person name="Tang J."/>
            <person name="Daroch M."/>
        </authorList>
    </citation>
    <scope>NUCLEOTIDE SEQUENCE [LARGE SCALE GENOMIC DNA]</scope>
    <source>
        <strain evidence="3">E542</strain>
    </source>
</reference>
<dbReference type="CDD" id="cd06260">
    <property type="entry name" value="DUF820-like"/>
    <property type="match status" value="1"/>
</dbReference>
<dbReference type="Pfam" id="PF05685">
    <property type="entry name" value="Uma2"/>
    <property type="match status" value="1"/>
</dbReference>
<sequence length="201" mass="22483">MITSAIQPISAPQPVRFTVQDHHRLLELGFLREDDPIELIRGELVRMAAKETAHESCLRRLLRILPKIVGDRATLQCQSPITIALDSEPEPDVAIVKNREDDYASAHPTPADTLLVIEVAASSLECDRTVKLSLYAEAKIPHYWLFNVSDRMLEVYSEPAEITPEQFGYLSKRIVLAKGVVQLPQFPEQVLEIASIFPSGS</sequence>
<dbReference type="InterPro" id="IPR008538">
    <property type="entry name" value="Uma2"/>
</dbReference>
<dbReference type="SUPFAM" id="SSF52980">
    <property type="entry name" value="Restriction endonuclease-like"/>
    <property type="match status" value="1"/>
</dbReference>
<dbReference type="PANTHER" id="PTHR35400:SF1">
    <property type="entry name" value="SLR1083 PROTEIN"/>
    <property type="match status" value="1"/>
</dbReference>
<accession>A0A3B7MBF7</accession>
<name>A0A3B7MBF7_9CYAN</name>
<dbReference type="AlphaFoldDB" id="A0A3B7MBF7"/>
<evidence type="ECO:0000313" key="2">
    <source>
        <dbReference type="EMBL" id="AXY67983.1"/>
    </source>
</evidence>
<keyword evidence="2" id="KW-0540">Nuclease</keyword>
<dbReference type="KEGG" id="tsq:D3A95_07260"/>
<feature type="domain" description="Putative restriction endonuclease" evidence="1">
    <location>
        <begin position="23"/>
        <end position="161"/>
    </location>
</feature>
<keyword evidence="3" id="KW-1185">Reference proteome</keyword>
<dbReference type="GO" id="GO:0004519">
    <property type="term" value="F:endonuclease activity"/>
    <property type="evidence" value="ECO:0007669"/>
    <property type="project" value="UniProtKB-KW"/>
</dbReference>
<organism evidence="2 3">
    <name type="scientific">Thermosynechococcus sichuanensis E542</name>
    <dbReference type="NCBI Taxonomy" id="2016101"/>
    <lineage>
        <taxon>Bacteria</taxon>
        <taxon>Bacillati</taxon>
        <taxon>Cyanobacteriota</taxon>
        <taxon>Cyanophyceae</taxon>
        <taxon>Acaryochloridales</taxon>
        <taxon>Thermosynechococcaceae</taxon>
        <taxon>Thermosynechococcus</taxon>
        <taxon>Thermosynechococcus sichuanensis</taxon>
    </lineage>
</organism>
<dbReference type="EMBL" id="CP032152">
    <property type="protein sequence ID" value="AXY67983.1"/>
    <property type="molecule type" value="Genomic_DNA"/>
</dbReference>
<dbReference type="InterPro" id="IPR011335">
    <property type="entry name" value="Restrct_endonuc-II-like"/>
</dbReference>
<keyword evidence="2" id="KW-0378">Hydrolase</keyword>
<dbReference type="InterPro" id="IPR012296">
    <property type="entry name" value="Nuclease_put_TT1808"/>
</dbReference>
<evidence type="ECO:0000313" key="3">
    <source>
        <dbReference type="Proteomes" id="UP000261812"/>
    </source>
</evidence>
<dbReference type="RefSeq" id="WP_181494395.1">
    <property type="nucleotide sequence ID" value="NZ_CP032152.1"/>
</dbReference>
<dbReference type="Gene3D" id="3.90.1570.10">
    <property type="entry name" value="tt1808, chain A"/>
    <property type="match status" value="1"/>
</dbReference>
<keyword evidence="2" id="KW-0255">Endonuclease</keyword>
<evidence type="ECO:0000259" key="1">
    <source>
        <dbReference type="Pfam" id="PF05685"/>
    </source>
</evidence>
<gene>
    <name evidence="2" type="ORF">D3A95_07260</name>
</gene>
<dbReference type="PANTHER" id="PTHR35400">
    <property type="entry name" value="SLR1083 PROTEIN"/>
    <property type="match status" value="1"/>
</dbReference>
<proteinExistence type="predicted"/>
<protein>
    <submittedName>
        <fullName evidence="2">Uma2 family endonuclease</fullName>
    </submittedName>
</protein>
<dbReference type="Proteomes" id="UP000261812">
    <property type="component" value="Chromosome"/>
</dbReference>